<name>A0A5I8VDA0_SALET</name>
<accession>A0A5I8VDA0</accession>
<evidence type="ECO:0000313" key="2">
    <source>
        <dbReference type="EMBL" id="EBU7169316.1"/>
    </source>
</evidence>
<reference evidence="2" key="1">
    <citation type="submission" date="2018-05" db="EMBL/GenBank/DDBJ databases">
        <authorList>
            <person name="Ashton P.M."/>
            <person name="Dallman T."/>
            <person name="Nair S."/>
            <person name="De Pinna E."/>
            <person name="Peters T."/>
            <person name="Grant K."/>
        </authorList>
    </citation>
    <scope>NUCLEOTIDE SEQUENCE</scope>
    <source>
        <strain evidence="2">400311</strain>
    </source>
</reference>
<dbReference type="AlphaFoldDB" id="A0A5I8VDA0"/>
<dbReference type="Gene3D" id="3.10.450.40">
    <property type="match status" value="1"/>
</dbReference>
<feature type="domain" description="IraD/Gp25-like" evidence="1">
    <location>
        <begin position="18"/>
        <end position="87"/>
    </location>
</feature>
<dbReference type="InterPro" id="IPR007048">
    <property type="entry name" value="IraD/Gp25-like"/>
</dbReference>
<dbReference type="SUPFAM" id="SSF160719">
    <property type="entry name" value="gpW/gp25-like"/>
    <property type="match status" value="1"/>
</dbReference>
<protein>
    <submittedName>
        <fullName evidence="2">Baseplate assembly protein</fullName>
    </submittedName>
</protein>
<dbReference type="Pfam" id="PF04965">
    <property type="entry name" value="GPW_gp25"/>
    <property type="match status" value="1"/>
</dbReference>
<comment type="caution">
    <text evidence="2">The sequence shown here is derived from an EMBL/GenBank/DDBJ whole genome shotgun (WGS) entry which is preliminary data.</text>
</comment>
<evidence type="ECO:0000259" key="1">
    <source>
        <dbReference type="Pfam" id="PF04965"/>
    </source>
</evidence>
<dbReference type="EMBL" id="AAHCYL010000043">
    <property type="protein sequence ID" value="EBU7169316.1"/>
    <property type="molecule type" value="Genomic_DNA"/>
</dbReference>
<sequence length="119" mass="13018">MTLYLGMSQSNGKAITDTDHLRQSVRDILLTPQGSRIARREYGSLLSTLIDRPQNPALRLQIMSAVYVALSRWEPRLTLDSITISSNFDDSMVVELTGQRNNGAPVSLSVSTGADNGSH</sequence>
<gene>
    <name evidence="2" type="ORF">DKU92_18920</name>
</gene>
<proteinExistence type="predicted"/>
<organism evidence="2">
    <name type="scientific">Salmonella enterica subsp. enterica serovar Stockholm</name>
    <dbReference type="NCBI Taxonomy" id="2565057"/>
    <lineage>
        <taxon>Bacteria</taxon>
        <taxon>Pseudomonadati</taxon>
        <taxon>Pseudomonadota</taxon>
        <taxon>Gammaproteobacteria</taxon>
        <taxon>Enterobacterales</taxon>
        <taxon>Enterobacteriaceae</taxon>
        <taxon>Salmonella</taxon>
    </lineage>
</organism>